<comment type="subcellular location">
    <subcellularLocation>
        <location evidence="1">Membrane</location>
    </subcellularLocation>
</comment>
<dbReference type="AlphaFoldDB" id="A0AB34KKS3"/>
<evidence type="ECO:0000313" key="7">
    <source>
        <dbReference type="EMBL" id="KAL1584396.1"/>
    </source>
</evidence>
<dbReference type="GO" id="GO:0016020">
    <property type="term" value="C:membrane"/>
    <property type="evidence" value="ECO:0007669"/>
    <property type="project" value="UniProtKB-SubCell"/>
</dbReference>
<keyword evidence="8" id="KW-1185">Reference proteome</keyword>
<evidence type="ECO:0000256" key="4">
    <source>
        <dbReference type="ARBA" id="ARBA00022989"/>
    </source>
</evidence>
<keyword evidence="3" id="KW-0812">Transmembrane</keyword>
<feature type="region of interest" description="Disordered" evidence="6">
    <location>
        <begin position="39"/>
        <end position="60"/>
    </location>
</feature>
<accession>A0AB34KKS3</accession>
<evidence type="ECO:0000256" key="6">
    <source>
        <dbReference type="SAM" id="MobiDB-lite"/>
    </source>
</evidence>
<dbReference type="GeneID" id="96007742"/>
<proteinExistence type="inferred from homology"/>
<name>A0AB34KKS3_9PEZI</name>
<protein>
    <recommendedName>
        <fullName evidence="9">Fun14 family protein</fullName>
    </recommendedName>
</protein>
<comment type="caution">
    <text evidence="7">The sequence shown here is derived from an EMBL/GenBank/DDBJ whole genome shotgun (WGS) entry which is preliminary data.</text>
</comment>
<dbReference type="RefSeq" id="XP_069227502.1">
    <property type="nucleotide sequence ID" value="XM_069374904.1"/>
</dbReference>
<dbReference type="Proteomes" id="UP000803884">
    <property type="component" value="Unassembled WGS sequence"/>
</dbReference>
<sequence length="170" mass="18192">MSLLLHRPLLTCSTAALGLSGATFAFLSHQRRNPLRLDSAVPSTSQDFSSSSSNPKNWSFNQYQRDAKTPLVNKRGGLNAKAVRQITTGSVLGLVAGLALSLFSKPLTLLLGLGFLGVHTAEKRLGVSLIPYETLQKYVKGVNLRSAVQDDAALRVSFAVMVALTGFASF</sequence>
<evidence type="ECO:0000256" key="5">
    <source>
        <dbReference type="ARBA" id="ARBA00023136"/>
    </source>
</evidence>
<evidence type="ECO:0000256" key="3">
    <source>
        <dbReference type="ARBA" id="ARBA00022692"/>
    </source>
</evidence>
<keyword evidence="5" id="KW-0472">Membrane</keyword>
<evidence type="ECO:0008006" key="9">
    <source>
        <dbReference type="Google" id="ProtNLM"/>
    </source>
</evidence>
<evidence type="ECO:0000313" key="8">
    <source>
        <dbReference type="Proteomes" id="UP000803884"/>
    </source>
</evidence>
<dbReference type="InterPro" id="IPR007014">
    <property type="entry name" value="FUN14"/>
</dbReference>
<dbReference type="Pfam" id="PF04930">
    <property type="entry name" value="FUN14"/>
    <property type="match status" value="1"/>
</dbReference>
<gene>
    <name evidence="7" type="ORF">WHR41_06299</name>
</gene>
<evidence type="ECO:0000256" key="2">
    <source>
        <dbReference type="ARBA" id="ARBA00009160"/>
    </source>
</evidence>
<feature type="compositionally biased region" description="Low complexity" evidence="6">
    <location>
        <begin position="43"/>
        <end position="53"/>
    </location>
</feature>
<comment type="similarity">
    <text evidence="2">Belongs to the FUN14 family.</text>
</comment>
<reference evidence="7 8" key="1">
    <citation type="journal article" date="2020" name="Microbiol. Resour. Announc.">
        <title>Draft Genome Sequence of a Cladosporium Species Isolated from the Mesophotic Ascidian Didemnum maculosum.</title>
        <authorList>
            <person name="Gioti A."/>
            <person name="Siaperas R."/>
            <person name="Nikolaivits E."/>
            <person name="Le Goff G."/>
            <person name="Ouazzani J."/>
            <person name="Kotoulas G."/>
            <person name="Topakas E."/>
        </authorList>
    </citation>
    <scope>NUCLEOTIDE SEQUENCE [LARGE SCALE GENOMIC DNA]</scope>
    <source>
        <strain evidence="7 8">TM138-S3</strain>
    </source>
</reference>
<dbReference type="EMBL" id="JAAQHG020000026">
    <property type="protein sequence ID" value="KAL1584396.1"/>
    <property type="molecule type" value="Genomic_DNA"/>
</dbReference>
<organism evidence="7 8">
    <name type="scientific">Cladosporium halotolerans</name>
    <dbReference type="NCBI Taxonomy" id="1052096"/>
    <lineage>
        <taxon>Eukaryota</taxon>
        <taxon>Fungi</taxon>
        <taxon>Dikarya</taxon>
        <taxon>Ascomycota</taxon>
        <taxon>Pezizomycotina</taxon>
        <taxon>Dothideomycetes</taxon>
        <taxon>Dothideomycetidae</taxon>
        <taxon>Cladosporiales</taxon>
        <taxon>Cladosporiaceae</taxon>
        <taxon>Cladosporium</taxon>
    </lineage>
</organism>
<evidence type="ECO:0000256" key="1">
    <source>
        <dbReference type="ARBA" id="ARBA00004370"/>
    </source>
</evidence>
<keyword evidence="4" id="KW-1133">Transmembrane helix</keyword>